<dbReference type="Proteomes" id="UP000655225">
    <property type="component" value="Unassembled WGS sequence"/>
</dbReference>
<dbReference type="PROSITE" id="PS50222">
    <property type="entry name" value="EF_HAND_2"/>
    <property type="match status" value="2"/>
</dbReference>
<dbReference type="InterPro" id="IPR011992">
    <property type="entry name" value="EF-hand-dom_pair"/>
</dbReference>
<dbReference type="CDD" id="cd00051">
    <property type="entry name" value="EFh"/>
    <property type="match status" value="1"/>
</dbReference>
<dbReference type="SMART" id="SM00054">
    <property type="entry name" value="EFh"/>
    <property type="match status" value="2"/>
</dbReference>
<dbReference type="AlphaFoldDB" id="A0A834YUY2"/>
<dbReference type="Gene3D" id="1.10.238.10">
    <property type="entry name" value="EF-hand"/>
    <property type="match status" value="1"/>
</dbReference>
<evidence type="ECO:0000313" key="4">
    <source>
        <dbReference type="Proteomes" id="UP000655225"/>
    </source>
</evidence>
<dbReference type="Pfam" id="PF13499">
    <property type="entry name" value="EF-hand_7"/>
    <property type="match status" value="1"/>
</dbReference>
<dbReference type="InterPro" id="IPR002048">
    <property type="entry name" value="EF_hand_dom"/>
</dbReference>
<feature type="domain" description="EF-hand" evidence="2">
    <location>
        <begin position="18"/>
        <end position="53"/>
    </location>
</feature>
<gene>
    <name evidence="3" type="ORF">HHK36_022448</name>
</gene>
<sequence>MEEIREAALAYYEAGSEELKLLARRFFKSMDTNGDGTVSISEFSECLWQRGYIFIDSSFFKELDKDGDGSLDFEEVITFYYMLKTRTYCDECRAFLKVLYFTCVECFDHGPSYDLCTTCYCKRKFNHKHTVFMDNYVLLLTRRGGRSLLITDRDQTAEHTFRAIESLVNIGNTISSNQSFVDMDIGSSGETLADIGSTVGDIASIACSIM</sequence>
<evidence type="ECO:0000256" key="1">
    <source>
        <dbReference type="ARBA" id="ARBA00022837"/>
    </source>
</evidence>
<dbReference type="EMBL" id="JABCRI010000016">
    <property type="protein sequence ID" value="KAF8392106.1"/>
    <property type="molecule type" value="Genomic_DNA"/>
</dbReference>
<organism evidence="3 4">
    <name type="scientific">Tetracentron sinense</name>
    <name type="common">Spur-leaf</name>
    <dbReference type="NCBI Taxonomy" id="13715"/>
    <lineage>
        <taxon>Eukaryota</taxon>
        <taxon>Viridiplantae</taxon>
        <taxon>Streptophyta</taxon>
        <taxon>Embryophyta</taxon>
        <taxon>Tracheophyta</taxon>
        <taxon>Spermatophyta</taxon>
        <taxon>Magnoliopsida</taxon>
        <taxon>Trochodendrales</taxon>
        <taxon>Trochodendraceae</taxon>
        <taxon>Tetracentron</taxon>
    </lineage>
</organism>
<feature type="domain" description="EF-hand" evidence="2">
    <location>
        <begin position="59"/>
        <end position="86"/>
    </location>
</feature>
<dbReference type="PROSITE" id="PS00018">
    <property type="entry name" value="EF_HAND_1"/>
    <property type="match status" value="2"/>
</dbReference>
<dbReference type="SUPFAM" id="SSF47473">
    <property type="entry name" value="EF-hand"/>
    <property type="match status" value="1"/>
</dbReference>
<dbReference type="OrthoDB" id="8785703at2759"/>
<accession>A0A834YUY2</accession>
<reference evidence="3 4" key="1">
    <citation type="submission" date="2020-04" db="EMBL/GenBank/DDBJ databases">
        <title>Plant Genome Project.</title>
        <authorList>
            <person name="Zhang R.-G."/>
        </authorList>
    </citation>
    <scope>NUCLEOTIDE SEQUENCE [LARGE SCALE GENOMIC DNA]</scope>
    <source>
        <strain evidence="3">YNK0</strain>
        <tissue evidence="3">Leaf</tissue>
    </source>
</reference>
<dbReference type="OMA" id="RTRTIGC"/>
<proteinExistence type="predicted"/>
<protein>
    <recommendedName>
        <fullName evidence="2">EF-hand domain-containing protein</fullName>
    </recommendedName>
</protein>
<keyword evidence="4" id="KW-1185">Reference proteome</keyword>
<comment type="caution">
    <text evidence="3">The sequence shown here is derived from an EMBL/GenBank/DDBJ whole genome shotgun (WGS) entry which is preliminary data.</text>
</comment>
<keyword evidence="1" id="KW-0106">Calcium</keyword>
<dbReference type="InterPro" id="IPR018247">
    <property type="entry name" value="EF_Hand_1_Ca_BS"/>
</dbReference>
<name>A0A834YUY2_TETSI</name>
<dbReference type="GO" id="GO:0005509">
    <property type="term" value="F:calcium ion binding"/>
    <property type="evidence" value="ECO:0007669"/>
    <property type="project" value="InterPro"/>
</dbReference>
<evidence type="ECO:0000259" key="2">
    <source>
        <dbReference type="PROSITE" id="PS50222"/>
    </source>
</evidence>
<evidence type="ECO:0000313" key="3">
    <source>
        <dbReference type="EMBL" id="KAF8392106.1"/>
    </source>
</evidence>